<dbReference type="PANTHER" id="PTHR43179">
    <property type="entry name" value="RHAMNOSYLTRANSFERASE WBBL"/>
    <property type="match status" value="1"/>
</dbReference>
<keyword evidence="4 6" id="KW-0808">Transferase</keyword>
<dbReference type="PANTHER" id="PTHR43179:SF12">
    <property type="entry name" value="GALACTOFURANOSYLTRANSFERASE GLFT2"/>
    <property type="match status" value="1"/>
</dbReference>
<evidence type="ECO:0000256" key="3">
    <source>
        <dbReference type="ARBA" id="ARBA00022676"/>
    </source>
</evidence>
<proteinExistence type="inferred from homology"/>
<dbReference type="InterPro" id="IPR001173">
    <property type="entry name" value="Glyco_trans_2-like"/>
</dbReference>
<keyword evidence="3 6" id="KW-0328">Glycosyltransferase</keyword>
<dbReference type="GO" id="GO:0016757">
    <property type="term" value="F:glycosyltransferase activity"/>
    <property type="evidence" value="ECO:0007669"/>
    <property type="project" value="UniProtKB-KW"/>
</dbReference>
<dbReference type="Gene3D" id="3.90.550.10">
    <property type="entry name" value="Spore Coat Polysaccharide Biosynthesis Protein SpsA, Chain A"/>
    <property type="match status" value="1"/>
</dbReference>
<evidence type="ECO:0000313" key="7">
    <source>
        <dbReference type="Proteomes" id="UP001164706"/>
    </source>
</evidence>
<dbReference type="AlphaFoldDB" id="A0A9E8MLX6"/>
<sequence>MTSMPRPRTIAVVVAYNRRDLLIEVLQALGDQTEAPAAIVVVDNASTDDSAAVAAAAGPRVELVRLERNTGGAGGFAAGLAHALEHHQPDWLWLMDDDTVPTPTALERLRATAESAGASVAGSRVIWTDGTDHPMNTPRRKPFVRRDERERAERAGGTAIRSTSFVSMLVSAAAVRRVGLPLADYFIWNDDFEYSTRLLRGERGIFAPESIVVHKTRVLGSTDADPGARFYYEVRNKLWMLRRSHSLHRLEKVLYGASSVRRWIRTAVRSEDRAVLGDAFRRGWRDGWRTDPRPTAVVLDGLPVSAAVKRADRDGGEGGR</sequence>
<comment type="pathway">
    <text evidence="1">Cell wall biogenesis; cell wall polysaccharide biosynthesis.</text>
</comment>
<keyword evidence="7" id="KW-1185">Reference proteome</keyword>
<dbReference type="InterPro" id="IPR029044">
    <property type="entry name" value="Nucleotide-diphossugar_trans"/>
</dbReference>
<gene>
    <name evidence="6" type="ORF">OVN18_02355</name>
</gene>
<dbReference type="EMBL" id="CP113089">
    <property type="protein sequence ID" value="WAB81884.1"/>
    <property type="molecule type" value="Genomic_DNA"/>
</dbReference>
<evidence type="ECO:0000259" key="5">
    <source>
        <dbReference type="Pfam" id="PF00535"/>
    </source>
</evidence>
<dbReference type="EC" id="2.4.-.-" evidence="6"/>
<dbReference type="KEGG" id="mdb:OVN18_02355"/>
<reference evidence="6" key="1">
    <citation type="submission" date="2022-11" db="EMBL/GenBank/DDBJ databases">
        <title>Description of Microcella daejonensis nov. sp, isolated from riverside soil.</title>
        <authorList>
            <person name="Molina K.M."/>
            <person name="Kim S.B."/>
        </authorList>
    </citation>
    <scope>NUCLEOTIDE SEQUENCE</scope>
    <source>
        <strain evidence="6">MMS21-STM12</strain>
    </source>
</reference>
<feature type="domain" description="Glycosyltransferase 2-like" evidence="5">
    <location>
        <begin position="12"/>
        <end position="171"/>
    </location>
</feature>
<evidence type="ECO:0000256" key="1">
    <source>
        <dbReference type="ARBA" id="ARBA00004776"/>
    </source>
</evidence>
<protein>
    <submittedName>
        <fullName evidence="6">Glycosyltransferase</fullName>
        <ecNumber evidence="6">2.4.-.-</ecNumber>
    </submittedName>
</protein>
<dbReference type="SUPFAM" id="SSF53448">
    <property type="entry name" value="Nucleotide-diphospho-sugar transferases"/>
    <property type="match status" value="1"/>
</dbReference>
<accession>A0A9E8MLX6</accession>
<dbReference type="Proteomes" id="UP001164706">
    <property type="component" value="Chromosome"/>
</dbReference>
<organism evidence="6 7">
    <name type="scientific">Microcella daejeonensis</name>
    <dbReference type="NCBI Taxonomy" id="2994971"/>
    <lineage>
        <taxon>Bacteria</taxon>
        <taxon>Bacillati</taxon>
        <taxon>Actinomycetota</taxon>
        <taxon>Actinomycetes</taxon>
        <taxon>Micrococcales</taxon>
        <taxon>Microbacteriaceae</taxon>
        <taxon>Microcella</taxon>
    </lineage>
</organism>
<evidence type="ECO:0000256" key="4">
    <source>
        <dbReference type="ARBA" id="ARBA00022679"/>
    </source>
</evidence>
<evidence type="ECO:0000313" key="6">
    <source>
        <dbReference type="EMBL" id="WAB81884.1"/>
    </source>
</evidence>
<comment type="similarity">
    <text evidence="2">Belongs to the glycosyltransferase 2 family.</text>
</comment>
<evidence type="ECO:0000256" key="2">
    <source>
        <dbReference type="ARBA" id="ARBA00006739"/>
    </source>
</evidence>
<dbReference type="Pfam" id="PF00535">
    <property type="entry name" value="Glycos_transf_2"/>
    <property type="match status" value="1"/>
</dbReference>
<name>A0A9E8MLX6_9MICO</name>